<dbReference type="AlphaFoldDB" id="A0A8C4Q2X5"/>
<dbReference type="Proteomes" id="UP000694388">
    <property type="component" value="Unplaced"/>
</dbReference>
<dbReference type="Gene3D" id="1.10.10.60">
    <property type="entry name" value="Homeodomain-like"/>
    <property type="match status" value="1"/>
</dbReference>
<dbReference type="Ensembl" id="ENSEBUT00000009683.1">
    <property type="protein sequence ID" value="ENSEBUP00000009163.1"/>
    <property type="gene ID" value="ENSEBUG00000005905.1"/>
</dbReference>
<dbReference type="GeneTree" id="ENSGT00390000007594"/>
<dbReference type="InterPro" id="IPR057989">
    <property type="entry name" value="TPR_RPAP1/MINIYO-like"/>
</dbReference>
<protein>
    <submittedName>
        <fullName evidence="3">RNA polymerase II associated protein 1</fullName>
    </submittedName>
</protein>
<reference evidence="3" key="2">
    <citation type="submission" date="2025-09" db="UniProtKB">
        <authorList>
            <consortium name="Ensembl"/>
        </authorList>
    </citation>
    <scope>IDENTIFICATION</scope>
</reference>
<evidence type="ECO:0000259" key="2">
    <source>
        <dbReference type="PROSITE" id="PS51253"/>
    </source>
</evidence>
<organism evidence="3 4">
    <name type="scientific">Eptatretus burgeri</name>
    <name type="common">Inshore hagfish</name>
    <dbReference type="NCBI Taxonomy" id="7764"/>
    <lineage>
        <taxon>Eukaryota</taxon>
        <taxon>Metazoa</taxon>
        <taxon>Chordata</taxon>
        <taxon>Craniata</taxon>
        <taxon>Vertebrata</taxon>
        <taxon>Cyclostomata</taxon>
        <taxon>Myxini</taxon>
        <taxon>Myxiniformes</taxon>
        <taxon>Myxinidae</taxon>
        <taxon>Eptatretinae</taxon>
        <taxon>Eptatretus</taxon>
    </lineage>
</organism>
<dbReference type="GO" id="GO:0003677">
    <property type="term" value="F:DNA binding"/>
    <property type="evidence" value="ECO:0007669"/>
    <property type="project" value="UniProtKB-KW"/>
</dbReference>
<dbReference type="PANTHER" id="PTHR21483:SF18">
    <property type="entry name" value="RNA POLYMERASE II-ASSOCIATED PROTEIN 1"/>
    <property type="match status" value="1"/>
</dbReference>
<reference evidence="3" key="1">
    <citation type="submission" date="2025-08" db="UniProtKB">
        <authorList>
            <consortium name="Ensembl"/>
        </authorList>
    </citation>
    <scope>IDENTIFICATION</scope>
</reference>
<keyword evidence="1" id="KW-0238">DNA-binding</keyword>
<proteinExistence type="predicted"/>
<dbReference type="PROSITE" id="PS51253">
    <property type="entry name" value="HTH_CENPB"/>
    <property type="match status" value="1"/>
</dbReference>
<evidence type="ECO:0000313" key="3">
    <source>
        <dbReference type="Ensembl" id="ENSEBUP00000009163.1"/>
    </source>
</evidence>
<name>A0A8C4Q2X5_EPTBU</name>
<dbReference type="Pfam" id="PF25766">
    <property type="entry name" value="TPR_RPAP1"/>
    <property type="match status" value="1"/>
</dbReference>
<evidence type="ECO:0000256" key="1">
    <source>
        <dbReference type="ARBA" id="ARBA00023125"/>
    </source>
</evidence>
<dbReference type="GO" id="GO:0006366">
    <property type="term" value="P:transcription by RNA polymerase II"/>
    <property type="evidence" value="ECO:0007669"/>
    <property type="project" value="InterPro"/>
</dbReference>
<dbReference type="InterPro" id="IPR039913">
    <property type="entry name" value="RPAP1/Rba50"/>
</dbReference>
<dbReference type="PANTHER" id="PTHR21483">
    <property type="entry name" value="RNA POLYMERASE II-ASSOCIATED PROTEIN 1"/>
    <property type="match status" value="1"/>
</dbReference>
<feature type="domain" description="HTH CENPB-type" evidence="2">
    <location>
        <begin position="1"/>
        <end position="59"/>
    </location>
</feature>
<evidence type="ECO:0000313" key="4">
    <source>
        <dbReference type="Proteomes" id="UP000694388"/>
    </source>
</evidence>
<accession>A0A8C4Q2X5</accession>
<keyword evidence="4" id="KW-1185">Reference proteome</keyword>
<dbReference type="InterPro" id="IPR006600">
    <property type="entry name" value="HTH_CenpB_DNA-bd_dom"/>
</dbReference>
<sequence length="891" mass="98744">MPRSGPLMQEKAKLLHDHLSGAEGAITSVVGTSSTCSPFTASRRWFHRFQAHYNLYNVKLVGEHASVDHDLANTFPAELVSLVEEKGYLREQVFNADETGLFWKTMPTRMFISQHESKAVSFKDFCAMDSQQGLLRTQLLQRIRYILEVLRPDPAVVLAFLQVLTRVARHSTQAASQVLECPGLLEMLVREFLPVTWKAQMKAGRDLTLVHGLPLAPAMKLMRVLSQVGRHASAIILYKLEMRTRVARFLAEDPNAMLLESIQGQGLALEALRLWAVAASYGQLCDLFRLSLCPFRSRSAESPLIPPPPISWSHVAGLGGFVQSCLHHCLQALVQHPLSDYLWPLATTLLLYTEAYYCGKARQPSTSTIEILEELELFCSKSLFPFLESPVLQDILQSCSVLCNPASCVPGPESLHNLVMLGCNEGKPPISLAGTHTPFGLVTALFCLLRTAASQHKGLASRVNLSCLCCTCLRCVCDFFFFVCLHVQVQLSEDVARHSPLFHSVALALLGRLLGGSESIVADLISLVIFNPDFLPEGRQGGPEAADLEWGMTLAQEVKFEVPSSAAQAEDGKQKHGSGLGGGNELGAAWQALPDLRKLYLLNCMPQSEKLARSRALHEGRPHEIQALLLPEITGPLLPTDWAFLPLLRLCNHENGVKNSRSAVLTCLRWLLLLEIWRPAALSTISAAACYCRLACVFLAPGTDLFLEQPVHACMTVQLSCYSRPAFQDKLAFDEAVPGVSSFPDFYAKLLVQFEAASFGDGLFSAFVLLPLQRRFPAALRRLLFAEHAGVLRYLQLPLKQLPVPLERFTEPAETDLPLIRLYLHSLLSGRLRQTWSPILYTIALAHLNSFIFLQKHSHPVCLSPHSPLYPSVTKSPETLLFWVVRLSVHP</sequence>